<evidence type="ECO:0000256" key="11">
    <source>
        <dbReference type="SAM" id="Phobius"/>
    </source>
</evidence>
<dbReference type="InterPro" id="IPR004089">
    <property type="entry name" value="MCPsignal_dom"/>
</dbReference>
<comment type="subcellular location">
    <subcellularLocation>
        <location evidence="1">Cell membrane</location>
    </subcellularLocation>
</comment>
<evidence type="ECO:0000256" key="3">
    <source>
        <dbReference type="ARBA" id="ARBA00022481"/>
    </source>
</evidence>
<evidence type="ECO:0000256" key="9">
    <source>
        <dbReference type="ARBA" id="ARBA00029447"/>
    </source>
</evidence>
<gene>
    <name evidence="14" type="ORF">ALQ98_04200</name>
</gene>
<name>A0AB74A1U5_PSESX</name>
<evidence type="ECO:0000313" key="15">
    <source>
        <dbReference type="Proteomes" id="UP000267978"/>
    </source>
</evidence>
<feature type="transmembrane region" description="Helical" evidence="11">
    <location>
        <begin position="189"/>
        <end position="209"/>
    </location>
</feature>
<comment type="caution">
    <text evidence="14">The sequence shown here is derived from an EMBL/GenBank/DDBJ whole genome shotgun (WGS) entry which is preliminary data.</text>
</comment>
<feature type="domain" description="Methyl-accepting transducer" evidence="12">
    <location>
        <begin position="271"/>
        <end position="522"/>
    </location>
</feature>
<reference evidence="14 15" key="1">
    <citation type="submission" date="2018-08" db="EMBL/GenBank/DDBJ databases">
        <title>Recombination of ecologically and evolutionarily significant loci maintains genetic cohesion in the Pseudomonas syringae species complex.</title>
        <authorList>
            <person name="Dillon M."/>
            <person name="Thakur S."/>
            <person name="Almeida R.N.D."/>
            <person name="Weir B.S."/>
            <person name="Guttman D.S."/>
        </authorList>
    </citation>
    <scope>NUCLEOTIDE SEQUENCE [LARGE SCALE GENOMIC DNA]</scope>
    <source>
        <strain evidence="14 15">ICMP 3946</strain>
    </source>
</reference>
<evidence type="ECO:0000259" key="12">
    <source>
        <dbReference type="PROSITE" id="PS50111"/>
    </source>
</evidence>
<keyword evidence="3" id="KW-0488">Methylation</keyword>
<evidence type="ECO:0000259" key="13">
    <source>
        <dbReference type="PROSITE" id="PS50885"/>
    </source>
</evidence>
<evidence type="ECO:0000256" key="8">
    <source>
        <dbReference type="ARBA" id="ARBA00023224"/>
    </source>
</evidence>
<dbReference type="InterPro" id="IPR004090">
    <property type="entry name" value="Chemotax_Me-accpt_rcpt"/>
</dbReference>
<dbReference type="InterPro" id="IPR003660">
    <property type="entry name" value="HAMP_dom"/>
</dbReference>
<keyword evidence="2" id="KW-1003">Cell membrane</keyword>
<dbReference type="Gene3D" id="1.10.287.950">
    <property type="entry name" value="Methyl-accepting chemotaxis protein"/>
    <property type="match status" value="1"/>
</dbReference>
<evidence type="ECO:0000256" key="6">
    <source>
        <dbReference type="ARBA" id="ARBA00022989"/>
    </source>
</evidence>
<dbReference type="GO" id="GO:0007165">
    <property type="term" value="P:signal transduction"/>
    <property type="evidence" value="ECO:0007669"/>
    <property type="project" value="UniProtKB-KW"/>
</dbReference>
<dbReference type="PROSITE" id="PS50111">
    <property type="entry name" value="CHEMOTAXIS_TRANSDUC_2"/>
    <property type="match status" value="1"/>
</dbReference>
<dbReference type="PROSITE" id="PS50885">
    <property type="entry name" value="HAMP"/>
    <property type="match status" value="1"/>
</dbReference>
<evidence type="ECO:0000256" key="10">
    <source>
        <dbReference type="PROSITE-ProRule" id="PRU00284"/>
    </source>
</evidence>
<evidence type="ECO:0000256" key="1">
    <source>
        <dbReference type="ARBA" id="ARBA00004236"/>
    </source>
</evidence>
<dbReference type="SMART" id="SM00304">
    <property type="entry name" value="HAMP"/>
    <property type="match status" value="1"/>
</dbReference>
<evidence type="ECO:0000313" key="14">
    <source>
        <dbReference type="EMBL" id="RML23821.1"/>
    </source>
</evidence>
<keyword evidence="7 11" id="KW-0472">Membrane</keyword>
<dbReference type="GO" id="GO:0006935">
    <property type="term" value="P:chemotaxis"/>
    <property type="evidence" value="ECO:0007669"/>
    <property type="project" value="UniProtKB-KW"/>
</dbReference>
<sequence>MKMLRQLKIAARTSACFALMVVLVFGLGIFSIQQLHGIREQSLEIENDALPGIALGDDIALAVEKTRTTVAKMLATHDLAQVALAHTELLEKKAGFQKAVEAYDPLITEDDERALVEGLKSTYQGYIERAEKVYKLINENQAEAGRALVWGEMKAMAESIEAALGKLEKINDDSEAESSAAATSVYENALIVTYGVMFLTVLLTVLLAWRLTKSLAVPISQALHSSETIAAGDLRPSAINREGTDEAALLLQSMERMRGNLSQTLTQVGDAAHQLASATEEMSALMVNSNADLVVQNSEIEMAATAVTEMSQAVDEVARNAVTTSVESKASSVSAREGQEELNQTVKSILELTRNVGTASTEAQALATRTLDITKVLDVIRAVSEQTNLLALNAAIEAARAGEAGRGFAVVADAVRSLSSKSSETGQQMSAKVDIINNAITQLVQAASSGADQDSHSVAASEQSIQNVLERFQSITGRLAESADLLKQESYGIRDEMTEVLVNLQFQDRVSQILAHVRDNIDSLHAHLLQASQSPDEAVAIDARQWLARMESTYATDEQRRTHRGESAAQLDSQEITFF</sequence>
<dbReference type="SMART" id="SM00283">
    <property type="entry name" value="MA"/>
    <property type="match status" value="1"/>
</dbReference>
<proteinExistence type="inferred from homology"/>
<dbReference type="GO" id="GO:0005886">
    <property type="term" value="C:plasma membrane"/>
    <property type="evidence" value="ECO:0007669"/>
    <property type="project" value="UniProtKB-SubCell"/>
</dbReference>
<dbReference type="SUPFAM" id="SSF58104">
    <property type="entry name" value="Methyl-accepting chemotaxis protein (MCP) signaling domain"/>
    <property type="match status" value="1"/>
</dbReference>
<evidence type="ECO:0000256" key="2">
    <source>
        <dbReference type="ARBA" id="ARBA00022475"/>
    </source>
</evidence>
<dbReference type="AlphaFoldDB" id="A0AB74A1U5"/>
<accession>A0AB74A1U5</accession>
<evidence type="ECO:0000256" key="4">
    <source>
        <dbReference type="ARBA" id="ARBA00022500"/>
    </source>
</evidence>
<keyword evidence="5 11" id="KW-0812">Transmembrane</keyword>
<dbReference type="Proteomes" id="UP000267978">
    <property type="component" value="Unassembled WGS sequence"/>
</dbReference>
<feature type="domain" description="HAMP" evidence="13">
    <location>
        <begin position="213"/>
        <end position="266"/>
    </location>
</feature>
<evidence type="ECO:0000256" key="5">
    <source>
        <dbReference type="ARBA" id="ARBA00022692"/>
    </source>
</evidence>
<dbReference type="InterPro" id="IPR024478">
    <property type="entry name" value="HlyB_4HB_MCP"/>
</dbReference>
<dbReference type="Pfam" id="PF12729">
    <property type="entry name" value="4HB_MCP_1"/>
    <property type="match status" value="1"/>
</dbReference>
<dbReference type="PANTHER" id="PTHR32089">
    <property type="entry name" value="METHYL-ACCEPTING CHEMOTAXIS PROTEIN MCPB"/>
    <property type="match status" value="1"/>
</dbReference>
<comment type="similarity">
    <text evidence="9">Belongs to the methyl-accepting chemotaxis (MCP) protein family.</text>
</comment>
<dbReference type="Gene3D" id="6.10.340.10">
    <property type="match status" value="1"/>
</dbReference>
<dbReference type="EMBL" id="RBNO01000091">
    <property type="protein sequence ID" value="RML23821.1"/>
    <property type="molecule type" value="Genomic_DNA"/>
</dbReference>
<keyword evidence="6 11" id="KW-1133">Transmembrane helix</keyword>
<keyword evidence="4" id="KW-0145">Chemotaxis</keyword>
<dbReference type="Pfam" id="PF00015">
    <property type="entry name" value="MCPsignal"/>
    <property type="match status" value="1"/>
</dbReference>
<dbReference type="PANTHER" id="PTHR32089:SF120">
    <property type="entry name" value="METHYL-ACCEPTING CHEMOTAXIS PROTEIN TLPQ"/>
    <property type="match status" value="1"/>
</dbReference>
<protein>
    <submittedName>
        <fullName evidence="14">Methyl-accepting chemotaxis protein</fullName>
    </submittedName>
</protein>
<dbReference type="PRINTS" id="PR00260">
    <property type="entry name" value="CHEMTRNSDUCR"/>
</dbReference>
<organism evidence="14 15">
    <name type="scientific">Pseudomonas syringae pv. lapsa</name>
    <dbReference type="NCBI Taxonomy" id="199201"/>
    <lineage>
        <taxon>Bacteria</taxon>
        <taxon>Pseudomonadati</taxon>
        <taxon>Pseudomonadota</taxon>
        <taxon>Gammaproteobacteria</taxon>
        <taxon>Pseudomonadales</taxon>
        <taxon>Pseudomonadaceae</taxon>
        <taxon>Pseudomonas</taxon>
        <taxon>Pseudomonas syringae</taxon>
    </lineage>
</organism>
<evidence type="ECO:0000256" key="7">
    <source>
        <dbReference type="ARBA" id="ARBA00023136"/>
    </source>
</evidence>
<keyword evidence="8 10" id="KW-0807">Transducer</keyword>
<dbReference type="GO" id="GO:0004888">
    <property type="term" value="F:transmembrane signaling receptor activity"/>
    <property type="evidence" value="ECO:0007669"/>
    <property type="project" value="InterPro"/>
</dbReference>